<dbReference type="PANTHER" id="PTHR13261">
    <property type="entry name" value="BRCA2 AND CDKN1A INTERACTING PROTEIN"/>
    <property type="match status" value="1"/>
</dbReference>
<organism evidence="3 4">
    <name type="scientific">Taxus chinensis</name>
    <name type="common">Chinese yew</name>
    <name type="synonym">Taxus wallichiana var. chinensis</name>
    <dbReference type="NCBI Taxonomy" id="29808"/>
    <lineage>
        <taxon>Eukaryota</taxon>
        <taxon>Viridiplantae</taxon>
        <taxon>Streptophyta</taxon>
        <taxon>Embryophyta</taxon>
        <taxon>Tracheophyta</taxon>
        <taxon>Spermatophyta</taxon>
        <taxon>Pinopsida</taxon>
        <taxon>Pinidae</taxon>
        <taxon>Conifers II</taxon>
        <taxon>Cupressales</taxon>
        <taxon>Taxaceae</taxon>
        <taxon>Taxus</taxon>
    </lineage>
</organism>
<feature type="region of interest" description="Disordered" evidence="2">
    <location>
        <begin position="1"/>
        <end position="80"/>
    </location>
</feature>
<dbReference type="Proteomes" id="UP000824469">
    <property type="component" value="Unassembled WGS sequence"/>
</dbReference>
<feature type="region of interest" description="Disordered" evidence="2">
    <location>
        <begin position="301"/>
        <end position="322"/>
    </location>
</feature>
<dbReference type="AlphaFoldDB" id="A0AA38G1J4"/>
<dbReference type="EMBL" id="JAHRHJ020000005">
    <property type="protein sequence ID" value="KAH9313558.1"/>
    <property type="molecule type" value="Genomic_DNA"/>
</dbReference>
<reference evidence="3 4" key="1">
    <citation type="journal article" date="2021" name="Nat. Plants">
        <title>The Taxus genome provides insights into paclitaxel biosynthesis.</title>
        <authorList>
            <person name="Xiong X."/>
            <person name="Gou J."/>
            <person name="Liao Q."/>
            <person name="Li Y."/>
            <person name="Zhou Q."/>
            <person name="Bi G."/>
            <person name="Li C."/>
            <person name="Du R."/>
            <person name="Wang X."/>
            <person name="Sun T."/>
            <person name="Guo L."/>
            <person name="Liang H."/>
            <person name="Lu P."/>
            <person name="Wu Y."/>
            <person name="Zhang Z."/>
            <person name="Ro D.K."/>
            <person name="Shang Y."/>
            <person name="Huang S."/>
            <person name="Yan J."/>
        </authorList>
    </citation>
    <scope>NUCLEOTIDE SEQUENCE [LARGE SCALE GENOMIC DNA]</scope>
    <source>
        <strain evidence="3">Ta-2019</strain>
    </source>
</reference>
<proteinExistence type="inferred from homology"/>
<evidence type="ECO:0000313" key="3">
    <source>
        <dbReference type="EMBL" id="KAH9313558.1"/>
    </source>
</evidence>
<evidence type="ECO:0008006" key="5">
    <source>
        <dbReference type="Google" id="ProtNLM"/>
    </source>
</evidence>
<evidence type="ECO:0000256" key="1">
    <source>
        <dbReference type="ARBA" id="ARBA00006781"/>
    </source>
</evidence>
<comment type="caution">
    <text evidence="3">The sequence shown here is derived from an EMBL/GenBank/DDBJ whole genome shotgun (WGS) entry which is preliminary data.</text>
</comment>
<dbReference type="Pfam" id="PF13862">
    <property type="entry name" value="BCCIP"/>
    <property type="match status" value="1"/>
</dbReference>
<feature type="non-terminal residue" evidence="3">
    <location>
        <position position="1"/>
    </location>
</feature>
<comment type="similarity">
    <text evidence="1">Belongs to the BCP1 family.</text>
</comment>
<evidence type="ECO:0000313" key="4">
    <source>
        <dbReference type="Proteomes" id="UP000824469"/>
    </source>
</evidence>
<feature type="compositionally biased region" description="Polar residues" evidence="2">
    <location>
        <begin position="10"/>
        <end position="25"/>
    </location>
</feature>
<gene>
    <name evidence="3" type="ORF">KI387_022185</name>
</gene>
<dbReference type="InterPro" id="IPR025602">
    <property type="entry name" value="BCP1_family"/>
</dbReference>
<dbReference type="PANTHER" id="PTHR13261:SF0">
    <property type="entry name" value="BRCA2 AND CDKN1A-INTERACTING PROTEIN"/>
    <property type="match status" value="1"/>
</dbReference>
<sequence>MKRLKKLPPNSKQANNLATSKQLENSMAEKSLMPQKKSKPVEMAPLKEQKKVKAAQISTKNNNNQKKKNKQTNVKQLQKKKKQKKGICDFVNVSTMSSESEDYTSGTSDKDSDDDSAEGADSPINDQEVVYADFEFFDPKQDDFHGVRSLLKTYCDGIDWDLSGFVDMILAQTTVGTVIKTDEDSLFGVITAINLARYKDQRCIMELWKFLLDKCLQNFNIIELKTFWEKNPHDVGLLVCERVVNLPFELVPPLYNALFDEVTWATEDEPTEALRDSFKFKHYLLNTKVYQTIQDMQRECKETKKENKKRKKGSSQNGGSGQLIYIKPEDEIFHELSSWSFTFPVHAEYQTTHE</sequence>
<feature type="region of interest" description="Disordered" evidence="2">
    <location>
        <begin position="99"/>
        <end position="122"/>
    </location>
</feature>
<dbReference type="GO" id="GO:0005634">
    <property type="term" value="C:nucleus"/>
    <property type="evidence" value="ECO:0007669"/>
    <property type="project" value="TreeGrafter"/>
</dbReference>
<protein>
    <recommendedName>
        <fullName evidence="5">Protein BCCIP homolog</fullName>
    </recommendedName>
</protein>
<name>A0AA38G1J4_TAXCH</name>
<evidence type="ECO:0000256" key="2">
    <source>
        <dbReference type="SAM" id="MobiDB-lite"/>
    </source>
</evidence>
<keyword evidence="4" id="KW-1185">Reference proteome</keyword>
<accession>A0AA38G1J4</accession>